<evidence type="ECO:0000313" key="2">
    <source>
        <dbReference type="Proteomes" id="UP000030645"/>
    </source>
</evidence>
<dbReference type="AlphaFoldDB" id="W9S7A2"/>
<reference evidence="2" key="1">
    <citation type="submission" date="2013-01" db="EMBL/GenBank/DDBJ databases">
        <title>Draft Genome Sequence of a Mulberry Tree, Morus notabilis C.K. Schneid.</title>
        <authorList>
            <person name="He N."/>
            <person name="Zhao S."/>
        </authorList>
    </citation>
    <scope>NUCLEOTIDE SEQUENCE</scope>
</reference>
<dbReference type="Proteomes" id="UP000030645">
    <property type="component" value="Unassembled WGS sequence"/>
</dbReference>
<gene>
    <name evidence="1" type="ORF">L484_027865</name>
</gene>
<organism evidence="1 2">
    <name type="scientific">Morus notabilis</name>
    <dbReference type="NCBI Taxonomy" id="981085"/>
    <lineage>
        <taxon>Eukaryota</taxon>
        <taxon>Viridiplantae</taxon>
        <taxon>Streptophyta</taxon>
        <taxon>Embryophyta</taxon>
        <taxon>Tracheophyta</taxon>
        <taxon>Spermatophyta</taxon>
        <taxon>Magnoliopsida</taxon>
        <taxon>eudicotyledons</taxon>
        <taxon>Gunneridae</taxon>
        <taxon>Pentapetalae</taxon>
        <taxon>rosids</taxon>
        <taxon>fabids</taxon>
        <taxon>Rosales</taxon>
        <taxon>Moraceae</taxon>
        <taxon>Moreae</taxon>
        <taxon>Morus</taxon>
    </lineage>
</organism>
<name>W9S7A2_9ROSA</name>
<sequence length="51" mass="5696">MTREYYPATSVARFFSDEGVGSDVDCAPQRKKASISSEVRIPLEQWSSPTD</sequence>
<evidence type="ECO:0000313" key="1">
    <source>
        <dbReference type="EMBL" id="EXC30690.1"/>
    </source>
</evidence>
<keyword evidence="2" id="KW-1185">Reference proteome</keyword>
<protein>
    <submittedName>
        <fullName evidence="1">Uncharacterized protein</fullName>
    </submittedName>
</protein>
<accession>W9S7A2</accession>
<proteinExistence type="predicted"/>
<dbReference type="EMBL" id="KE346217">
    <property type="protein sequence ID" value="EXC30690.1"/>
    <property type="molecule type" value="Genomic_DNA"/>
</dbReference>